<evidence type="ECO:0000259" key="4">
    <source>
        <dbReference type="PROSITE" id="PS01186"/>
    </source>
</evidence>
<dbReference type="InterPro" id="IPR001881">
    <property type="entry name" value="EGF-like_Ca-bd_dom"/>
</dbReference>
<dbReference type="InterPro" id="IPR052071">
    <property type="entry name" value="SCUB_EGF-like_domain"/>
</dbReference>
<dbReference type="PROSITE" id="PS00010">
    <property type="entry name" value="ASX_HYDROXYL"/>
    <property type="match status" value="2"/>
</dbReference>
<dbReference type="Gene3D" id="2.10.50.10">
    <property type="entry name" value="Tumor Necrosis Factor Receptor, subunit A, domain 2"/>
    <property type="match status" value="2"/>
</dbReference>
<dbReference type="Gene3D" id="2.60.120.200">
    <property type="match status" value="1"/>
</dbReference>
<dbReference type="InterPro" id="IPR000152">
    <property type="entry name" value="EGF-type_Asp/Asn_hydroxyl_site"/>
</dbReference>
<evidence type="ECO:0000259" key="3">
    <source>
        <dbReference type="PROSITE" id="PS00022"/>
    </source>
</evidence>
<dbReference type="InterPro" id="IPR013320">
    <property type="entry name" value="ConA-like_dom_sf"/>
</dbReference>
<dbReference type="PANTHER" id="PTHR24046:SF5">
    <property type="entry name" value="EGF-LIKE DOMAIN-CONTAINING PROTEIN"/>
    <property type="match status" value="1"/>
</dbReference>
<protein>
    <submittedName>
        <fullName evidence="5">SVEP1-like protein</fullName>
    </submittedName>
</protein>
<reference evidence="5" key="1">
    <citation type="submission" date="2022-11" db="EMBL/GenBank/DDBJ databases">
        <title>Centuries of genome instability and evolution in soft-shell clam transmissible cancer (bioRxiv).</title>
        <authorList>
            <person name="Hart S.F.M."/>
            <person name="Yonemitsu M.A."/>
            <person name="Giersch R.M."/>
            <person name="Beal B.F."/>
            <person name="Arriagada G."/>
            <person name="Davis B.W."/>
            <person name="Ostrander E.A."/>
            <person name="Goff S.P."/>
            <person name="Metzger M.J."/>
        </authorList>
    </citation>
    <scope>NUCLEOTIDE SEQUENCE</scope>
    <source>
        <strain evidence="5">MELC-2E11</strain>
        <tissue evidence="5">Siphon/mantle</tissue>
    </source>
</reference>
<evidence type="ECO:0000256" key="2">
    <source>
        <dbReference type="ARBA" id="ARBA00023157"/>
    </source>
</evidence>
<dbReference type="InterPro" id="IPR000742">
    <property type="entry name" value="EGF"/>
</dbReference>
<dbReference type="EMBL" id="CP111028">
    <property type="protein sequence ID" value="WAR32012.1"/>
    <property type="molecule type" value="Genomic_DNA"/>
</dbReference>
<dbReference type="PROSITE" id="PS00022">
    <property type="entry name" value="EGF_1"/>
    <property type="match status" value="2"/>
</dbReference>
<evidence type="ECO:0000313" key="5">
    <source>
        <dbReference type="EMBL" id="WAR32012.1"/>
    </source>
</evidence>
<dbReference type="SMART" id="SM00181">
    <property type="entry name" value="EGF"/>
    <property type="match status" value="3"/>
</dbReference>
<proteinExistence type="predicted"/>
<keyword evidence="1" id="KW-0677">Repeat</keyword>
<dbReference type="SMART" id="SM00179">
    <property type="entry name" value="EGF_CA"/>
    <property type="match status" value="2"/>
</dbReference>
<evidence type="ECO:0000256" key="1">
    <source>
        <dbReference type="ARBA" id="ARBA00022737"/>
    </source>
</evidence>
<dbReference type="InterPro" id="IPR011641">
    <property type="entry name" value="Tyr-kin_ephrin_A/B_rcpt-like"/>
</dbReference>
<dbReference type="Gene3D" id="2.10.25.10">
    <property type="entry name" value="Laminin"/>
    <property type="match status" value="1"/>
</dbReference>
<name>A0ABY7GDM4_MYAAR</name>
<sequence length="658" mass="73101">MSCKKGLEVPIVEVFTGRLSCQDSGQWFPLEEFPDCVEPSFFTMALPAELYYEGDCNDDATKEMIKNAVLGYLASIQEDIESSICPGESCSVDNLGVICGESRKRRETERKKREFGFALVRFHIGAVFNTSNRDVNEVYEDLLPKLQMIGNRITTDVAAGRLDITGFVLDNDAFIVSNGIAKVCPEGYILDGFICKACPAGTYFNASSKTCELCPIGKYVENSGKSECDSCPPDHSTLKTGSKFHSNCTRLCEPGFVSGTTMIPCTACPQGSFQSDKGQTTCVPCPPGTTTSSRNNTSSAVCQPYDIQLTQFIGRHEVSKWSSRIAEPVFVLSFWVKLVHGLGPNTSLAISDGDNDFIYVNMQETVVVQTQSTKIEIPSKLSSRYWTNFMIEFDFSTYEMRAYVNNITIVQKTVLTAMTSSDTKLFLESSGEMQLSNFKVFNRTLSVQEREELTKSCTVHNDDQVSSFSALLNDFIDGISVVMPSECDPIDECSELPCGNHTCINKMDDFECICQAGWSGDTCKIPPDFCHQHECGTHSVCVNIHTSYKCNCTDNYSGIFCHTPPENRHHAFRHILVYLSKQNIVQSDSECPSLKRGAGTRKHCETNEVTEEIICNLTCVIGTTFPSGQRPYESYTCGRTTGYVWEPFDVLPNCEGRY</sequence>
<organism evidence="5 6">
    <name type="scientific">Mya arenaria</name>
    <name type="common">Soft-shell clam</name>
    <dbReference type="NCBI Taxonomy" id="6604"/>
    <lineage>
        <taxon>Eukaryota</taxon>
        <taxon>Metazoa</taxon>
        <taxon>Spiralia</taxon>
        <taxon>Lophotrochozoa</taxon>
        <taxon>Mollusca</taxon>
        <taxon>Bivalvia</taxon>
        <taxon>Autobranchia</taxon>
        <taxon>Heteroconchia</taxon>
        <taxon>Euheterodonta</taxon>
        <taxon>Imparidentia</taxon>
        <taxon>Neoheterodontei</taxon>
        <taxon>Myida</taxon>
        <taxon>Myoidea</taxon>
        <taxon>Myidae</taxon>
        <taxon>Mya</taxon>
    </lineage>
</organism>
<feature type="domain" description="EGF-like" evidence="3 4">
    <location>
        <begin position="512"/>
        <end position="523"/>
    </location>
</feature>
<dbReference type="CDD" id="cd00054">
    <property type="entry name" value="EGF_CA"/>
    <property type="match status" value="2"/>
</dbReference>
<keyword evidence="6" id="KW-1185">Reference proteome</keyword>
<dbReference type="InterPro" id="IPR009030">
    <property type="entry name" value="Growth_fac_rcpt_cys_sf"/>
</dbReference>
<dbReference type="Pfam" id="PF00008">
    <property type="entry name" value="EGF"/>
    <property type="match status" value="1"/>
</dbReference>
<dbReference type="Pfam" id="PF07699">
    <property type="entry name" value="Ephrin_rec_like"/>
    <property type="match status" value="2"/>
</dbReference>
<dbReference type="SMART" id="SM01411">
    <property type="entry name" value="Ephrin_rec_like"/>
    <property type="match status" value="2"/>
</dbReference>
<gene>
    <name evidence="5" type="ORF">MAR_034554</name>
</gene>
<dbReference type="PROSITE" id="PS01186">
    <property type="entry name" value="EGF_2"/>
    <property type="match status" value="1"/>
</dbReference>
<dbReference type="SUPFAM" id="SSF57184">
    <property type="entry name" value="Growth factor receptor domain"/>
    <property type="match status" value="1"/>
</dbReference>
<dbReference type="SUPFAM" id="SSF49899">
    <property type="entry name" value="Concanavalin A-like lectins/glucanases"/>
    <property type="match status" value="1"/>
</dbReference>
<keyword evidence="2" id="KW-1015">Disulfide bond</keyword>
<dbReference type="PANTHER" id="PTHR24046">
    <property type="entry name" value="SIGNAL PEPTIDE, CUB AND EGF-LIKE DOMAIN-CONTAINING"/>
    <property type="match status" value="1"/>
</dbReference>
<dbReference type="SUPFAM" id="SSF57196">
    <property type="entry name" value="EGF/Laminin"/>
    <property type="match status" value="2"/>
</dbReference>
<accession>A0ABY7GDM4</accession>
<dbReference type="Proteomes" id="UP001164746">
    <property type="component" value="Chromosome 17"/>
</dbReference>
<evidence type="ECO:0000313" key="6">
    <source>
        <dbReference type="Proteomes" id="UP001164746"/>
    </source>
</evidence>
<feature type="domain" description="EGF-like" evidence="3">
    <location>
        <begin position="550"/>
        <end position="561"/>
    </location>
</feature>